<gene>
    <name evidence="1" type="ORF">PsorP6_003862</name>
</gene>
<protein>
    <submittedName>
        <fullName evidence="1">Uncharacterized protein</fullName>
    </submittedName>
</protein>
<dbReference type="EMBL" id="CM047587">
    <property type="protein sequence ID" value="KAI9908206.1"/>
    <property type="molecule type" value="Genomic_DNA"/>
</dbReference>
<name>A0ACC0VR19_9STRA</name>
<proteinExistence type="predicted"/>
<evidence type="ECO:0000313" key="1">
    <source>
        <dbReference type="EMBL" id="KAI9908206.1"/>
    </source>
</evidence>
<evidence type="ECO:0000313" key="2">
    <source>
        <dbReference type="Proteomes" id="UP001163321"/>
    </source>
</evidence>
<sequence length="92" mass="10597">MTFGTQGVMSGKTGTFFSRMPSHKLLAFLALRRHGHDEIEHHGLLFQNRRQQLRVLILLDFKLSPLHALDLSHLFVRISSLLGQFAFELEIQ</sequence>
<keyword evidence="2" id="KW-1185">Reference proteome</keyword>
<organism evidence="1 2">
    <name type="scientific">Peronosclerospora sorghi</name>
    <dbReference type="NCBI Taxonomy" id="230839"/>
    <lineage>
        <taxon>Eukaryota</taxon>
        <taxon>Sar</taxon>
        <taxon>Stramenopiles</taxon>
        <taxon>Oomycota</taxon>
        <taxon>Peronosporomycetes</taxon>
        <taxon>Peronosporales</taxon>
        <taxon>Peronosporaceae</taxon>
        <taxon>Peronosclerospora</taxon>
    </lineage>
</organism>
<reference evidence="1 2" key="1">
    <citation type="journal article" date="2022" name="bioRxiv">
        <title>The genome of the oomycete Peronosclerospora sorghi, a cosmopolitan pathogen of maize and sorghum, is inflated with dispersed pseudogenes.</title>
        <authorList>
            <person name="Fletcher K."/>
            <person name="Martin F."/>
            <person name="Isakeit T."/>
            <person name="Cavanaugh K."/>
            <person name="Magill C."/>
            <person name="Michelmore R."/>
        </authorList>
    </citation>
    <scope>NUCLEOTIDE SEQUENCE [LARGE SCALE GENOMIC DNA]</scope>
    <source>
        <strain evidence="1">P6</strain>
    </source>
</reference>
<dbReference type="Proteomes" id="UP001163321">
    <property type="component" value="Chromosome 8"/>
</dbReference>
<comment type="caution">
    <text evidence="1">The sequence shown here is derived from an EMBL/GenBank/DDBJ whole genome shotgun (WGS) entry which is preliminary data.</text>
</comment>
<accession>A0ACC0VR19</accession>